<evidence type="ECO:0000313" key="3">
    <source>
        <dbReference type="Proteomes" id="UP000537141"/>
    </source>
</evidence>
<dbReference type="SUPFAM" id="SSF53474">
    <property type="entry name" value="alpha/beta-Hydrolases"/>
    <property type="match status" value="1"/>
</dbReference>
<comment type="caution">
    <text evidence="2">The sequence shown here is derived from an EMBL/GenBank/DDBJ whole genome shotgun (WGS) entry which is preliminary data.</text>
</comment>
<dbReference type="InterPro" id="IPR000073">
    <property type="entry name" value="AB_hydrolase_1"/>
</dbReference>
<dbReference type="Gene3D" id="3.40.50.1820">
    <property type="entry name" value="alpha/beta hydrolase"/>
    <property type="match status" value="1"/>
</dbReference>
<dbReference type="AlphaFoldDB" id="A0A7X0TUA6"/>
<sequence length="257" mass="28243">MTTLPKGVYISGQGPAIVFLHSSLSTAKQWIPLINHLKDKFTCINIDILGYGNADKVIDEANYDFNVELTRIRLILAHCIAEQPYHLVGHSCGGAIALKLAVEQPNQLLSLSLYEPVAFHLLTKGSAEREEADSFAFKVADLSNEQAAQLFTDFWNSKGFFNKLPAKLQAMMAADMQKVNLDFKGLISESYQLTDLAAITCKATLYSGLQSPHLSQFLAEKIANALPNGYLCQLEAGHMGPINQAELVLKEMAERIG</sequence>
<organism evidence="2 3">
    <name type="scientific">Thalassotalea piscium</name>
    <dbReference type="NCBI Taxonomy" id="1230533"/>
    <lineage>
        <taxon>Bacteria</taxon>
        <taxon>Pseudomonadati</taxon>
        <taxon>Pseudomonadota</taxon>
        <taxon>Gammaproteobacteria</taxon>
        <taxon>Alteromonadales</taxon>
        <taxon>Colwelliaceae</taxon>
        <taxon>Thalassotalea</taxon>
    </lineage>
</organism>
<evidence type="ECO:0000259" key="1">
    <source>
        <dbReference type="Pfam" id="PF00561"/>
    </source>
</evidence>
<protein>
    <submittedName>
        <fullName evidence="2">Pimeloyl-ACP methyl ester carboxylesterase</fullName>
    </submittedName>
</protein>
<evidence type="ECO:0000313" key="2">
    <source>
        <dbReference type="EMBL" id="MBB6544157.1"/>
    </source>
</evidence>
<accession>A0A7X0TUA6</accession>
<dbReference type="InterPro" id="IPR029058">
    <property type="entry name" value="AB_hydrolase_fold"/>
</dbReference>
<gene>
    <name evidence="2" type="ORF">HNQ55_002681</name>
</gene>
<dbReference type="Pfam" id="PF00561">
    <property type="entry name" value="Abhydrolase_1"/>
    <property type="match status" value="1"/>
</dbReference>
<dbReference type="Proteomes" id="UP000537141">
    <property type="component" value="Unassembled WGS sequence"/>
</dbReference>
<keyword evidence="3" id="KW-1185">Reference proteome</keyword>
<name>A0A7X0TUA6_9GAMM</name>
<dbReference type="PANTHER" id="PTHR43798">
    <property type="entry name" value="MONOACYLGLYCEROL LIPASE"/>
    <property type="match status" value="1"/>
</dbReference>
<dbReference type="PRINTS" id="PR00111">
    <property type="entry name" value="ABHYDROLASE"/>
</dbReference>
<dbReference type="RefSeq" id="WP_184425010.1">
    <property type="nucleotide sequence ID" value="NZ_AP027362.1"/>
</dbReference>
<feature type="domain" description="AB hydrolase-1" evidence="1">
    <location>
        <begin position="15"/>
        <end position="149"/>
    </location>
</feature>
<proteinExistence type="predicted"/>
<reference evidence="2 3" key="1">
    <citation type="submission" date="2020-08" db="EMBL/GenBank/DDBJ databases">
        <title>Genomic Encyclopedia of Type Strains, Phase IV (KMG-IV): sequencing the most valuable type-strain genomes for metagenomic binning, comparative biology and taxonomic classification.</title>
        <authorList>
            <person name="Goeker M."/>
        </authorList>
    </citation>
    <scope>NUCLEOTIDE SEQUENCE [LARGE SCALE GENOMIC DNA]</scope>
    <source>
        <strain evidence="2 3">DSM 26287</strain>
    </source>
</reference>
<dbReference type="InterPro" id="IPR050266">
    <property type="entry name" value="AB_hydrolase_sf"/>
</dbReference>
<dbReference type="EMBL" id="JACHHU010000024">
    <property type="protein sequence ID" value="MBB6544157.1"/>
    <property type="molecule type" value="Genomic_DNA"/>
</dbReference>